<organism evidence="1 2">
    <name type="scientific">Smallanthus sonchifolius</name>
    <dbReference type="NCBI Taxonomy" id="185202"/>
    <lineage>
        <taxon>Eukaryota</taxon>
        <taxon>Viridiplantae</taxon>
        <taxon>Streptophyta</taxon>
        <taxon>Embryophyta</taxon>
        <taxon>Tracheophyta</taxon>
        <taxon>Spermatophyta</taxon>
        <taxon>Magnoliopsida</taxon>
        <taxon>eudicotyledons</taxon>
        <taxon>Gunneridae</taxon>
        <taxon>Pentapetalae</taxon>
        <taxon>asterids</taxon>
        <taxon>campanulids</taxon>
        <taxon>Asterales</taxon>
        <taxon>Asteraceae</taxon>
        <taxon>Asteroideae</taxon>
        <taxon>Heliantheae alliance</taxon>
        <taxon>Millerieae</taxon>
        <taxon>Smallanthus</taxon>
    </lineage>
</organism>
<dbReference type="Proteomes" id="UP001056120">
    <property type="component" value="Linkage Group LG12"/>
</dbReference>
<accession>A0ACB9HHA8</accession>
<evidence type="ECO:0000313" key="2">
    <source>
        <dbReference type="Proteomes" id="UP001056120"/>
    </source>
</evidence>
<reference evidence="2" key="1">
    <citation type="journal article" date="2022" name="Mol. Ecol. Resour.">
        <title>The genomes of chicory, endive, great burdock and yacon provide insights into Asteraceae palaeo-polyploidization history and plant inulin production.</title>
        <authorList>
            <person name="Fan W."/>
            <person name="Wang S."/>
            <person name="Wang H."/>
            <person name="Wang A."/>
            <person name="Jiang F."/>
            <person name="Liu H."/>
            <person name="Zhao H."/>
            <person name="Xu D."/>
            <person name="Zhang Y."/>
        </authorList>
    </citation>
    <scope>NUCLEOTIDE SEQUENCE [LARGE SCALE GENOMIC DNA]</scope>
    <source>
        <strain evidence="2">cv. Yunnan</strain>
    </source>
</reference>
<name>A0ACB9HHA8_9ASTR</name>
<gene>
    <name evidence="1" type="ORF">L1987_37790</name>
</gene>
<proteinExistence type="predicted"/>
<dbReference type="EMBL" id="CM042029">
    <property type="protein sequence ID" value="KAI3795142.1"/>
    <property type="molecule type" value="Genomic_DNA"/>
</dbReference>
<protein>
    <submittedName>
        <fullName evidence="1">Uncharacterized protein</fullName>
    </submittedName>
</protein>
<comment type="caution">
    <text evidence="1">The sequence shown here is derived from an EMBL/GenBank/DDBJ whole genome shotgun (WGS) entry which is preliminary data.</text>
</comment>
<reference evidence="1 2" key="2">
    <citation type="journal article" date="2022" name="Mol. Ecol. Resour.">
        <title>The genomes of chicory, endive, great burdock and yacon provide insights into Asteraceae paleo-polyploidization history and plant inulin production.</title>
        <authorList>
            <person name="Fan W."/>
            <person name="Wang S."/>
            <person name="Wang H."/>
            <person name="Wang A."/>
            <person name="Jiang F."/>
            <person name="Liu H."/>
            <person name="Zhao H."/>
            <person name="Xu D."/>
            <person name="Zhang Y."/>
        </authorList>
    </citation>
    <scope>NUCLEOTIDE SEQUENCE [LARGE SCALE GENOMIC DNA]</scope>
    <source>
        <strain evidence="2">cv. Yunnan</strain>
        <tissue evidence="1">Leaves</tissue>
    </source>
</reference>
<keyword evidence="2" id="KW-1185">Reference proteome</keyword>
<sequence length="261" mass="28466">MAEASSMISFVDSLYGFDWVCAVSPKTLQETRRHYDAYPTAASKSKSNLGFKNLMESFTVDIHRAEGRQLNVPLIAPFTIATSKLEGVENVAIRVELSEACEFLNKCQAMSLGDVLREIGQLLPGHDFASVRAGVEMAVIDAVATSIGTPLWRFFGGVSNTITTDITIPIVSPTEAGQLASKYYTQGFKTLKLKAGRDLNADIEVLKAIRLAHPHCLFILDANEGYTSSEAIQVLENLHDVGSLSRFSVCFVRLFKAIAGL</sequence>
<evidence type="ECO:0000313" key="1">
    <source>
        <dbReference type="EMBL" id="KAI3795142.1"/>
    </source>
</evidence>